<organism evidence="3 4">
    <name type="scientific">Nitzschia inconspicua</name>
    <dbReference type="NCBI Taxonomy" id="303405"/>
    <lineage>
        <taxon>Eukaryota</taxon>
        <taxon>Sar</taxon>
        <taxon>Stramenopiles</taxon>
        <taxon>Ochrophyta</taxon>
        <taxon>Bacillariophyta</taxon>
        <taxon>Bacillariophyceae</taxon>
        <taxon>Bacillariophycidae</taxon>
        <taxon>Bacillariales</taxon>
        <taxon>Bacillariaceae</taxon>
        <taxon>Nitzschia</taxon>
    </lineage>
</organism>
<reference evidence="3" key="2">
    <citation type="submission" date="2021-04" db="EMBL/GenBank/DDBJ databases">
        <authorList>
            <person name="Podell S."/>
        </authorList>
    </citation>
    <scope>NUCLEOTIDE SEQUENCE</scope>
    <source>
        <strain evidence="3">Hildebrandi</strain>
    </source>
</reference>
<feature type="compositionally biased region" description="Low complexity" evidence="1">
    <location>
        <begin position="18"/>
        <end position="37"/>
    </location>
</feature>
<feature type="region of interest" description="Disordered" evidence="1">
    <location>
        <begin position="11"/>
        <end position="61"/>
    </location>
</feature>
<dbReference type="Proteomes" id="UP000693970">
    <property type="component" value="Unassembled WGS sequence"/>
</dbReference>
<comment type="caution">
    <text evidence="3">The sequence shown here is derived from an EMBL/GenBank/DDBJ whole genome shotgun (WGS) entry which is preliminary data.</text>
</comment>
<keyword evidence="4" id="KW-1185">Reference proteome</keyword>
<evidence type="ECO:0000313" key="4">
    <source>
        <dbReference type="Proteomes" id="UP000693970"/>
    </source>
</evidence>
<dbReference type="EMBL" id="JAGRRH010000001">
    <property type="protein sequence ID" value="KAG7374908.1"/>
    <property type="molecule type" value="Genomic_DNA"/>
</dbReference>
<feature type="compositionally biased region" description="Low complexity" evidence="1">
    <location>
        <begin position="198"/>
        <end position="222"/>
    </location>
</feature>
<accession>A0A9K3Q8G8</accession>
<dbReference type="AlphaFoldDB" id="A0A9K3Q8G8"/>
<proteinExistence type="predicted"/>
<protein>
    <submittedName>
        <fullName evidence="3">Uncharacterized protein</fullName>
    </submittedName>
</protein>
<reference evidence="3" key="1">
    <citation type="journal article" date="2021" name="Sci. Rep.">
        <title>Diploid genomic architecture of Nitzschia inconspicua, an elite biomass production diatom.</title>
        <authorList>
            <person name="Oliver A."/>
            <person name="Podell S."/>
            <person name="Pinowska A."/>
            <person name="Traller J.C."/>
            <person name="Smith S.R."/>
            <person name="McClure R."/>
            <person name="Beliaev A."/>
            <person name="Bohutskyi P."/>
            <person name="Hill E.A."/>
            <person name="Rabines A."/>
            <person name="Zheng H."/>
            <person name="Allen L.Z."/>
            <person name="Kuo A."/>
            <person name="Grigoriev I.V."/>
            <person name="Allen A.E."/>
            <person name="Hazlebeck D."/>
            <person name="Allen E.E."/>
        </authorList>
    </citation>
    <scope>NUCLEOTIDE SEQUENCE</scope>
    <source>
        <strain evidence="3">Hildebrandi</strain>
    </source>
</reference>
<dbReference type="EMBL" id="JAGRRH010000054">
    <property type="protein sequence ID" value="KAG7338529.1"/>
    <property type="molecule type" value="Genomic_DNA"/>
</dbReference>
<evidence type="ECO:0000313" key="2">
    <source>
        <dbReference type="EMBL" id="KAG7338529.1"/>
    </source>
</evidence>
<gene>
    <name evidence="3" type="ORF">IV203_014003</name>
    <name evidence="2" type="ORF">IV203_014215</name>
</gene>
<evidence type="ECO:0000256" key="1">
    <source>
        <dbReference type="SAM" id="MobiDB-lite"/>
    </source>
</evidence>
<name>A0A9K3Q8G8_9STRA</name>
<sequence length="283" mass="32100">MVDQHQYCCHSKNEGLSSDRTISSDLNSSSSSSSSNREGAASPRIHHQQQQHHPCCVKPHPSKDQTSSWSCEGVSFGSVQVREYNRSLGDWLNVPHGLAIGWEYLEHDPEPLPQELLEDNESNNQYNKNYKSKPKGMLFLSKQFFQKLPFRSTNIHTPTLTRTRSSNLEGRDELRPAPLHSFLAKLSRNRRRFFVHPSSSLRESSSSSSSSLSTCTTASSASKGCNGARTTIRYDRNPTTSSERFETLQQFGFSSDELQQAELQRERVKFEQYLEDSLSLYGK</sequence>
<feature type="region of interest" description="Disordered" evidence="1">
    <location>
        <begin position="197"/>
        <end position="241"/>
    </location>
</feature>
<evidence type="ECO:0000313" key="3">
    <source>
        <dbReference type="EMBL" id="KAG7374908.1"/>
    </source>
</evidence>